<feature type="transmembrane region" description="Helical" evidence="9">
    <location>
        <begin position="142"/>
        <end position="161"/>
    </location>
</feature>
<keyword evidence="4 9" id="KW-0812">Transmembrane</keyword>
<feature type="transmembrane region" description="Helical" evidence="9">
    <location>
        <begin position="225"/>
        <end position="246"/>
    </location>
</feature>
<dbReference type="PANTHER" id="PTHR11795:SF447">
    <property type="entry name" value="ABC TRANSPORTER PERMEASE PROTEIN"/>
    <property type="match status" value="1"/>
</dbReference>
<protein>
    <recommendedName>
        <fullName evidence="12">Urea ABC transporter permease subunit UrtB</fullName>
    </recommendedName>
</protein>
<comment type="subcellular location">
    <subcellularLocation>
        <location evidence="1">Cell membrane</location>
        <topology evidence="1">Multi-pass membrane protein</topology>
    </subcellularLocation>
</comment>
<keyword evidence="7 9" id="KW-0472">Membrane</keyword>
<dbReference type="GO" id="GO:0005886">
    <property type="term" value="C:plasma membrane"/>
    <property type="evidence" value="ECO:0007669"/>
    <property type="project" value="UniProtKB-SubCell"/>
</dbReference>
<dbReference type="eggNOG" id="COG0559">
    <property type="taxonomic scope" value="Bacteria"/>
</dbReference>
<dbReference type="InterPro" id="IPR001851">
    <property type="entry name" value="ABC_transp_permease"/>
</dbReference>
<dbReference type="PANTHER" id="PTHR11795">
    <property type="entry name" value="BRANCHED-CHAIN AMINO ACID TRANSPORT SYSTEM PERMEASE PROTEIN LIVH"/>
    <property type="match status" value="1"/>
</dbReference>
<feature type="transmembrane region" description="Helical" evidence="9">
    <location>
        <begin position="267"/>
        <end position="285"/>
    </location>
</feature>
<dbReference type="InterPro" id="IPR052157">
    <property type="entry name" value="BCAA_transport_permease"/>
</dbReference>
<dbReference type="GO" id="GO:0022857">
    <property type="term" value="F:transmembrane transporter activity"/>
    <property type="evidence" value="ECO:0007669"/>
    <property type="project" value="InterPro"/>
</dbReference>
<dbReference type="NCBIfam" id="TIGR03409">
    <property type="entry name" value="urea_trans_UrtB"/>
    <property type="match status" value="1"/>
</dbReference>
<evidence type="ECO:0000256" key="7">
    <source>
        <dbReference type="ARBA" id="ARBA00023136"/>
    </source>
</evidence>
<dbReference type="AlphaFoldDB" id="Q0FY84"/>
<keyword evidence="5" id="KW-0029">Amino-acid transport</keyword>
<comment type="caution">
    <text evidence="10">The sequence shown here is derived from an EMBL/GenBank/DDBJ whole genome shotgun (WGS) entry which is preliminary data.</text>
</comment>
<evidence type="ECO:0000313" key="11">
    <source>
        <dbReference type="Proteomes" id="UP000004310"/>
    </source>
</evidence>
<dbReference type="EMBL" id="AATP01000011">
    <property type="protein sequence ID" value="EAU39858.1"/>
    <property type="molecule type" value="Genomic_DNA"/>
</dbReference>
<keyword evidence="3" id="KW-1003">Cell membrane</keyword>
<evidence type="ECO:0008006" key="12">
    <source>
        <dbReference type="Google" id="ProtNLM"/>
    </source>
</evidence>
<evidence type="ECO:0000313" key="10">
    <source>
        <dbReference type="EMBL" id="EAU39858.1"/>
    </source>
</evidence>
<keyword evidence="11" id="KW-1185">Reference proteome</keyword>
<evidence type="ECO:0000256" key="6">
    <source>
        <dbReference type="ARBA" id="ARBA00022989"/>
    </source>
</evidence>
<sequence length="291" mass="30946">MDSAIFFNQLFAGLSTASILLMIAAGLAIIYGSMGVINLAHGEFVMLGAYATWALQTFFGLGMLISLPLVFVAIGAVGWLIEKGIVSRLYNRPLDTILATWGVGIVLQQAITLGIGSQSRFVQRPEIFDGNLFFGDLVISNYRLFILGVSLGMLLVTYLLLTRTEFGTKLRAVIQNREISECYGIRAERVYGLTFAYGAALAGIAGALVTPLISTTPTMGTTLVVDAFLVVIVGGVGSLVGTALASGLIGEASAMLSMIFNDTTGRILLLVAIILLIRFRPTGLIPQTVRG</sequence>
<keyword evidence="6 9" id="KW-1133">Transmembrane helix</keyword>
<dbReference type="InterPro" id="IPR017779">
    <property type="entry name" value="ABC_UrtB_bac"/>
</dbReference>
<dbReference type="STRING" id="217511.GCA_001463845_01764"/>
<gene>
    <name evidence="10" type="ORF">FP2506_17319</name>
</gene>
<dbReference type="CDD" id="cd06582">
    <property type="entry name" value="TM_PBP1_LivH_like"/>
    <property type="match status" value="1"/>
</dbReference>
<accession>Q0FY84</accession>
<feature type="transmembrane region" description="Helical" evidence="9">
    <location>
        <begin position="12"/>
        <end position="33"/>
    </location>
</feature>
<dbReference type="RefSeq" id="WP_007068578.1">
    <property type="nucleotide sequence ID" value="NZ_DS022272.1"/>
</dbReference>
<evidence type="ECO:0000256" key="4">
    <source>
        <dbReference type="ARBA" id="ARBA00022692"/>
    </source>
</evidence>
<dbReference type="Pfam" id="PF02653">
    <property type="entry name" value="BPD_transp_2"/>
    <property type="match status" value="1"/>
</dbReference>
<proteinExistence type="inferred from homology"/>
<keyword evidence="2" id="KW-0813">Transport</keyword>
<dbReference type="GO" id="GO:0006865">
    <property type="term" value="P:amino acid transport"/>
    <property type="evidence" value="ECO:0007669"/>
    <property type="project" value="UniProtKB-KW"/>
</dbReference>
<dbReference type="HOGENOM" id="CLU_039929_2_2_5"/>
<feature type="transmembrane region" description="Helical" evidence="9">
    <location>
        <begin position="190"/>
        <end position="213"/>
    </location>
</feature>
<organism evidence="10 11">
    <name type="scientific">Fulvimarina pelagi HTCC2506</name>
    <dbReference type="NCBI Taxonomy" id="314231"/>
    <lineage>
        <taxon>Bacteria</taxon>
        <taxon>Pseudomonadati</taxon>
        <taxon>Pseudomonadota</taxon>
        <taxon>Alphaproteobacteria</taxon>
        <taxon>Hyphomicrobiales</taxon>
        <taxon>Aurantimonadaceae</taxon>
        <taxon>Fulvimarina</taxon>
    </lineage>
</organism>
<reference evidence="10 11" key="1">
    <citation type="journal article" date="2010" name="J. Bacteriol.">
        <title>Genome sequence of Fulvimarina pelagi HTCC2506T, a Mn(II)-oxidizing alphaproteobacterium possessing an aerobic anoxygenic photosynthetic gene cluster and Xanthorhodopsin.</title>
        <authorList>
            <person name="Kang I."/>
            <person name="Oh H.M."/>
            <person name="Lim S.I."/>
            <person name="Ferriera S."/>
            <person name="Giovannoni S.J."/>
            <person name="Cho J.C."/>
        </authorList>
    </citation>
    <scope>NUCLEOTIDE SEQUENCE [LARGE SCALE GENOMIC DNA]</scope>
    <source>
        <strain evidence="10 11">HTCC2506</strain>
    </source>
</reference>
<evidence type="ECO:0000256" key="1">
    <source>
        <dbReference type="ARBA" id="ARBA00004651"/>
    </source>
</evidence>
<evidence type="ECO:0000256" key="5">
    <source>
        <dbReference type="ARBA" id="ARBA00022970"/>
    </source>
</evidence>
<name>Q0FY84_9HYPH</name>
<evidence type="ECO:0000256" key="9">
    <source>
        <dbReference type="SAM" id="Phobius"/>
    </source>
</evidence>
<evidence type="ECO:0000256" key="8">
    <source>
        <dbReference type="ARBA" id="ARBA00037998"/>
    </source>
</evidence>
<evidence type="ECO:0000256" key="2">
    <source>
        <dbReference type="ARBA" id="ARBA00022448"/>
    </source>
</evidence>
<comment type="similarity">
    <text evidence="8">Belongs to the binding-protein-dependent transport system permease family. LivHM subfamily.</text>
</comment>
<evidence type="ECO:0000256" key="3">
    <source>
        <dbReference type="ARBA" id="ARBA00022475"/>
    </source>
</evidence>
<feature type="transmembrane region" description="Helical" evidence="9">
    <location>
        <begin position="53"/>
        <end position="81"/>
    </location>
</feature>
<dbReference type="Proteomes" id="UP000004310">
    <property type="component" value="Unassembled WGS sequence"/>
</dbReference>